<dbReference type="InterPro" id="IPR021878">
    <property type="entry name" value="TgpA_N"/>
</dbReference>
<feature type="transmembrane region" description="Helical" evidence="1">
    <location>
        <begin position="70"/>
        <end position="103"/>
    </location>
</feature>
<reference evidence="3 4" key="1">
    <citation type="submission" date="2016-11" db="EMBL/GenBank/DDBJ databases">
        <authorList>
            <person name="Jaros S."/>
            <person name="Januszkiewicz K."/>
            <person name="Wedrychowicz H."/>
        </authorList>
    </citation>
    <scope>NUCLEOTIDE SEQUENCE [LARGE SCALE GENOMIC DNA]</scope>
    <source>
        <strain evidence="3 4">DSM 16112</strain>
    </source>
</reference>
<dbReference type="OrthoDB" id="9804872at2"/>
<dbReference type="Proteomes" id="UP000184327">
    <property type="component" value="Unassembled WGS sequence"/>
</dbReference>
<feature type="domain" description="Transglutaminase-like" evidence="2">
    <location>
        <begin position="428"/>
        <end position="499"/>
    </location>
</feature>
<keyword evidence="1" id="KW-0812">Transmembrane</keyword>
<gene>
    <name evidence="3" type="ORF">SAMN02745117_02143</name>
</gene>
<dbReference type="SUPFAM" id="SSF54001">
    <property type="entry name" value="Cysteine proteinases"/>
    <property type="match status" value="1"/>
</dbReference>
<keyword evidence="1" id="KW-0472">Membrane</keyword>
<dbReference type="AlphaFoldDB" id="A0A1M5CF34"/>
<evidence type="ECO:0000313" key="3">
    <source>
        <dbReference type="EMBL" id="SHF53345.1"/>
    </source>
</evidence>
<feature type="transmembrane region" description="Helical" evidence="1">
    <location>
        <begin position="139"/>
        <end position="157"/>
    </location>
</feature>
<evidence type="ECO:0000256" key="1">
    <source>
        <dbReference type="SAM" id="Phobius"/>
    </source>
</evidence>
<feature type="transmembrane region" description="Helical" evidence="1">
    <location>
        <begin position="169"/>
        <end position="191"/>
    </location>
</feature>
<dbReference type="PANTHER" id="PTHR42736">
    <property type="entry name" value="PROTEIN-GLUTAMINE GAMMA-GLUTAMYLTRANSFERASE"/>
    <property type="match status" value="1"/>
</dbReference>
<keyword evidence="4" id="KW-1185">Reference proteome</keyword>
<dbReference type="InterPro" id="IPR052901">
    <property type="entry name" value="Bact_TGase-like"/>
</dbReference>
<dbReference type="InterPro" id="IPR038765">
    <property type="entry name" value="Papain-like_cys_pep_sf"/>
</dbReference>
<evidence type="ECO:0000313" key="4">
    <source>
        <dbReference type="Proteomes" id="UP000184327"/>
    </source>
</evidence>
<sequence length="693" mass="77383">MSLFHTAPALPAFSLARQRRDTLFLLGILALITGHLALLLPPWAAVLSLVLLGWRAALAWWSRPMPHRAVLALVLLAALAGSVIEAVRGSISGGALTLLLVLIPLKTLEMHQRRDLFVVFFLGFFGIVANFLFTQSIVVAVLMMLGFVGLLTALVNAHKPVGAAPLRESARTAGMLLVLGLPMIAVLYVGFPRFPPLWGLPIQQNTARTGLSDDMTVGNMASLAQDQSVAMRIRFLPGSPLPQQHDLYFRGPVLSRIEGNHWSAGEPAGTAPGAPLGSPYNPIEPLGTAVRYEVLLEPHQRRWMLPLDATPTQPSSDYRAHMTQELVWQSYRPITTAMRYTATSYHQYRNARHTPEEALRRYLQLPAGDNPRTRAWAQELRQQFGAPDAQGQSQHRLIDHVLGQLRQQDYRYTLTPGVYGPDGADDFWFTRREGFCEHIASAFAILMRGSGIPARIVTGYQGGEPNPVDGVWTVRQSDAHAWVEVWLPDNGWSRIDPTAAISPQRVSLSRTQALNSGGEASFGRAALPPDWLWNMRTVMEAIDYRWAQWVLNYNQEEQENLLARLGLPRLNWSQILIIAVTLASLSALLYLASPWLLRRRHQDHWLRLLEQTRHRLAQSGLTLPPQLPPRSMAEATVQFFGHTGTPVAQWLQQMDRFRYATQPASPAASRQQLKQLTRQWKQLSWPAPPAPSA</sequence>
<accession>A0A1M5CF34</accession>
<organism evidence="3 4">
    <name type="scientific">Lampropedia hyalina DSM 16112</name>
    <dbReference type="NCBI Taxonomy" id="1122156"/>
    <lineage>
        <taxon>Bacteria</taxon>
        <taxon>Pseudomonadati</taxon>
        <taxon>Pseudomonadota</taxon>
        <taxon>Betaproteobacteria</taxon>
        <taxon>Burkholderiales</taxon>
        <taxon>Comamonadaceae</taxon>
        <taxon>Lampropedia</taxon>
    </lineage>
</organism>
<dbReference type="InterPro" id="IPR002931">
    <property type="entry name" value="Transglutaminase-like"/>
</dbReference>
<proteinExistence type="predicted"/>
<feature type="transmembrane region" description="Helical" evidence="1">
    <location>
        <begin position="23"/>
        <end position="50"/>
    </location>
</feature>
<dbReference type="RefSeq" id="WP_073356680.1">
    <property type="nucleotide sequence ID" value="NZ_FQUZ01000027.1"/>
</dbReference>
<feature type="transmembrane region" description="Helical" evidence="1">
    <location>
        <begin position="575"/>
        <end position="597"/>
    </location>
</feature>
<keyword evidence="1" id="KW-1133">Transmembrane helix</keyword>
<dbReference type="EMBL" id="FQUZ01000027">
    <property type="protein sequence ID" value="SHF53345.1"/>
    <property type="molecule type" value="Genomic_DNA"/>
</dbReference>
<name>A0A1M5CF34_9BURK</name>
<feature type="transmembrane region" description="Helical" evidence="1">
    <location>
        <begin position="115"/>
        <end position="133"/>
    </location>
</feature>
<dbReference type="Pfam" id="PF11992">
    <property type="entry name" value="TgpA_N"/>
    <property type="match status" value="1"/>
</dbReference>
<dbReference type="PANTHER" id="PTHR42736:SF1">
    <property type="entry name" value="PROTEIN-GLUTAMINE GAMMA-GLUTAMYLTRANSFERASE"/>
    <property type="match status" value="1"/>
</dbReference>
<dbReference type="Pfam" id="PF01841">
    <property type="entry name" value="Transglut_core"/>
    <property type="match status" value="1"/>
</dbReference>
<dbReference type="SMART" id="SM00460">
    <property type="entry name" value="TGc"/>
    <property type="match status" value="1"/>
</dbReference>
<evidence type="ECO:0000259" key="2">
    <source>
        <dbReference type="SMART" id="SM00460"/>
    </source>
</evidence>
<dbReference type="STRING" id="1122156.SAMN02745117_02143"/>
<dbReference type="Gene3D" id="3.10.620.30">
    <property type="match status" value="1"/>
</dbReference>
<protein>
    <submittedName>
        <fullName evidence="3">Transglutaminase-like superfamily protein</fullName>
    </submittedName>
</protein>